<dbReference type="EMBL" id="FUYX01000005">
    <property type="protein sequence ID" value="SKB79624.1"/>
    <property type="molecule type" value="Genomic_DNA"/>
</dbReference>
<dbReference type="PROSITE" id="PS50928">
    <property type="entry name" value="ABC_TM1"/>
    <property type="match status" value="1"/>
</dbReference>
<dbReference type="Proteomes" id="UP000190130">
    <property type="component" value="Unassembled WGS sequence"/>
</dbReference>
<comment type="similarity">
    <text evidence="8">Belongs to the binding-protein-dependent transport system permease family.</text>
</comment>
<feature type="region of interest" description="Disordered" evidence="9">
    <location>
        <begin position="231"/>
        <end position="283"/>
    </location>
</feature>
<dbReference type="Gene3D" id="1.10.3720.10">
    <property type="entry name" value="MetI-like"/>
    <property type="match status" value="1"/>
</dbReference>
<evidence type="ECO:0000256" key="5">
    <source>
        <dbReference type="ARBA" id="ARBA00022692"/>
    </source>
</evidence>
<feature type="compositionally biased region" description="Basic residues" evidence="9">
    <location>
        <begin position="239"/>
        <end position="252"/>
    </location>
</feature>
<feature type="domain" description="ABC transmembrane type-1" evidence="10">
    <location>
        <begin position="62"/>
        <end position="283"/>
    </location>
</feature>
<sequence>MSRNGTFAIAFHTLFVAFMLAPLVVVMWMSLTPSNLLSLPTTSFSLRWFWAILRHSQFIDAFWFSILLGVLSASLAMMLAVPAALALARYRFPGRDAFVALFLSPLIIPHVVLGVAFLRFFTQIGMTGTFIGLLGAHVLVIFPYGLRLVLAALTTSDPAIERAAISLGASQWTVFRRVLFPLMIPGVAGGWVISFIQSFDEVTMTVFVDSVLDDAAGAHVPLHRGIDRSAGGLGLDRRHSPHLPAHGHRGPHLRAGPYPGRQGLNARPAHPDLPRIGQCKRSL</sequence>
<feature type="transmembrane region" description="Helical" evidence="8">
    <location>
        <begin position="7"/>
        <end position="31"/>
    </location>
</feature>
<evidence type="ECO:0000256" key="9">
    <source>
        <dbReference type="SAM" id="MobiDB-lite"/>
    </source>
</evidence>
<dbReference type="GO" id="GO:0005886">
    <property type="term" value="C:plasma membrane"/>
    <property type="evidence" value="ECO:0007669"/>
    <property type="project" value="UniProtKB-SubCell"/>
</dbReference>
<keyword evidence="3" id="KW-1003">Cell membrane</keyword>
<name>A0A1T5E6T5_9HYPH</name>
<comment type="subcellular location">
    <subcellularLocation>
        <location evidence="1">Cell inner membrane</location>
        <topology evidence="1">Multi-pass membrane protein</topology>
    </subcellularLocation>
    <subcellularLocation>
        <location evidence="8">Cell membrane</location>
        <topology evidence="8">Multi-pass membrane protein</topology>
    </subcellularLocation>
</comment>
<feature type="transmembrane region" description="Helical" evidence="8">
    <location>
        <begin position="174"/>
        <end position="196"/>
    </location>
</feature>
<dbReference type="PANTHER" id="PTHR43357">
    <property type="entry name" value="INNER MEMBRANE ABC TRANSPORTER PERMEASE PROTEIN YDCV"/>
    <property type="match status" value="1"/>
</dbReference>
<evidence type="ECO:0000313" key="11">
    <source>
        <dbReference type="EMBL" id="SKB79624.1"/>
    </source>
</evidence>
<dbReference type="InterPro" id="IPR000515">
    <property type="entry name" value="MetI-like"/>
</dbReference>
<dbReference type="GO" id="GO:0055085">
    <property type="term" value="P:transmembrane transport"/>
    <property type="evidence" value="ECO:0007669"/>
    <property type="project" value="InterPro"/>
</dbReference>
<proteinExistence type="inferred from homology"/>
<evidence type="ECO:0000256" key="7">
    <source>
        <dbReference type="ARBA" id="ARBA00023136"/>
    </source>
</evidence>
<dbReference type="PANTHER" id="PTHR43357:SF4">
    <property type="entry name" value="INNER MEMBRANE ABC TRANSPORTER PERMEASE PROTEIN YDCV"/>
    <property type="match status" value="1"/>
</dbReference>
<dbReference type="InterPro" id="IPR035906">
    <property type="entry name" value="MetI-like_sf"/>
</dbReference>
<dbReference type="SUPFAM" id="SSF161098">
    <property type="entry name" value="MetI-like"/>
    <property type="match status" value="1"/>
</dbReference>
<keyword evidence="2 8" id="KW-0813">Transport</keyword>
<evidence type="ECO:0000313" key="12">
    <source>
        <dbReference type="Proteomes" id="UP000190130"/>
    </source>
</evidence>
<gene>
    <name evidence="11" type="ORF">SAMN05660750_02406</name>
</gene>
<dbReference type="Pfam" id="PF00528">
    <property type="entry name" value="BPD_transp_1"/>
    <property type="match status" value="1"/>
</dbReference>
<dbReference type="CDD" id="cd06261">
    <property type="entry name" value="TM_PBP2"/>
    <property type="match status" value="1"/>
</dbReference>
<keyword evidence="5 8" id="KW-0812">Transmembrane</keyword>
<accession>A0A1T5E6T5</accession>
<evidence type="ECO:0000256" key="8">
    <source>
        <dbReference type="RuleBase" id="RU363032"/>
    </source>
</evidence>
<dbReference type="AlphaFoldDB" id="A0A1T5E6T5"/>
<protein>
    <submittedName>
        <fullName evidence="11">Putative spermidine/putrescine transport system permease protein</fullName>
    </submittedName>
</protein>
<keyword evidence="7 8" id="KW-0472">Membrane</keyword>
<feature type="transmembrane region" description="Helical" evidence="8">
    <location>
        <begin position="97"/>
        <end position="118"/>
    </location>
</feature>
<organism evidence="11 12">
    <name type="scientific">Bosea thiooxidans</name>
    <dbReference type="NCBI Taxonomy" id="53254"/>
    <lineage>
        <taxon>Bacteria</taxon>
        <taxon>Pseudomonadati</taxon>
        <taxon>Pseudomonadota</taxon>
        <taxon>Alphaproteobacteria</taxon>
        <taxon>Hyphomicrobiales</taxon>
        <taxon>Boseaceae</taxon>
        <taxon>Bosea</taxon>
    </lineage>
</organism>
<evidence type="ECO:0000256" key="1">
    <source>
        <dbReference type="ARBA" id="ARBA00004429"/>
    </source>
</evidence>
<evidence type="ECO:0000256" key="2">
    <source>
        <dbReference type="ARBA" id="ARBA00022448"/>
    </source>
</evidence>
<evidence type="ECO:0000256" key="3">
    <source>
        <dbReference type="ARBA" id="ARBA00022475"/>
    </source>
</evidence>
<evidence type="ECO:0000256" key="6">
    <source>
        <dbReference type="ARBA" id="ARBA00022989"/>
    </source>
</evidence>
<feature type="transmembrane region" description="Helical" evidence="8">
    <location>
        <begin position="130"/>
        <end position="153"/>
    </location>
</feature>
<evidence type="ECO:0000256" key="4">
    <source>
        <dbReference type="ARBA" id="ARBA00022519"/>
    </source>
</evidence>
<feature type="transmembrane region" description="Helical" evidence="8">
    <location>
        <begin position="62"/>
        <end position="85"/>
    </location>
</feature>
<keyword evidence="6 8" id="KW-1133">Transmembrane helix</keyword>
<keyword evidence="4" id="KW-0997">Cell inner membrane</keyword>
<evidence type="ECO:0000259" key="10">
    <source>
        <dbReference type="PROSITE" id="PS50928"/>
    </source>
</evidence>
<reference evidence="11 12" key="1">
    <citation type="submission" date="2017-02" db="EMBL/GenBank/DDBJ databases">
        <authorList>
            <person name="Peterson S.W."/>
        </authorList>
    </citation>
    <scope>NUCLEOTIDE SEQUENCE [LARGE SCALE GENOMIC DNA]</scope>
    <source>
        <strain evidence="11 12">DSM 9653</strain>
    </source>
</reference>